<name>A0A409VBE3_9AGAR</name>
<dbReference type="Gene3D" id="3.30.460.40">
    <property type="match status" value="1"/>
</dbReference>
<reference evidence="1 2" key="1">
    <citation type="journal article" date="2018" name="Evol. Lett.">
        <title>Horizontal gene cluster transfer increased hallucinogenic mushroom diversity.</title>
        <authorList>
            <person name="Reynolds H.T."/>
            <person name="Vijayakumar V."/>
            <person name="Gluck-Thaler E."/>
            <person name="Korotkin H.B."/>
            <person name="Matheny P.B."/>
            <person name="Slot J.C."/>
        </authorList>
    </citation>
    <scope>NUCLEOTIDE SEQUENCE [LARGE SCALE GENOMIC DNA]</scope>
    <source>
        <strain evidence="1 2">SRW20</strain>
    </source>
</reference>
<keyword evidence="2" id="KW-1185">Reference proteome</keyword>
<dbReference type="Proteomes" id="UP000284706">
    <property type="component" value="Unassembled WGS sequence"/>
</dbReference>
<evidence type="ECO:0000313" key="1">
    <source>
        <dbReference type="EMBL" id="PPQ64282.1"/>
    </source>
</evidence>
<sequence>MSALTLEDIHAVARVTISLLSECGIVSCLVGSAAGSEHGISRVPNDVDILALAHDLKQQDMKDLLVQKDSRFSLEKPASNPNASYFVLRYCISGPSEKFCHVDVFLPGMIHLPYIPPDRIVHSPSTGLPVMPFFPVLLHKIQAWLTHRASPKEHARIKQVNDVQDIQELLDIAMASDKVKLEDHLWLPQWFREEAVESIPQFTAAYPETSDSWKGIGFSNNNQ</sequence>
<gene>
    <name evidence="1" type="ORF">CVT26_002164</name>
</gene>
<evidence type="ECO:0000313" key="2">
    <source>
        <dbReference type="Proteomes" id="UP000284706"/>
    </source>
</evidence>
<dbReference type="OrthoDB" id="3051727at2759"/>
<dbReference type="AlphaFoldDB" id="A0A409VBE3"/>
<dbReference type="EMBL" id="NHYE01005668">
    <property type="protein sequence ID" value="PPQ64282.1"/>
    <property type="molecule type" value="Genomic_DNA"/>
</dbReference>
<accession>A0A409VBE3</accession>
<proteinExistence type="predicted"/>
<comment type="caution">
    <text evidence="1">The sequence shown here is derived from an EMBL/GenBank/DDBJ whole genome shotgun (WGS) entry which is preliminary data.</text>
</comment>
<organism evidence="1 2">
    <name type="scientific">Gymnopilus dilepis</name>
    <dbReference type="NCBI Taxonomy" id="231916"/>
    <lineage>
        <taxon>Eukaryota</taxon>
        <taxon>Fungi</taxon>
        <taxon>Dikarya</taxon>
        <taxon>Basidiomycota</taxon>
        <taxon>Agaricomycotina</taxon>
        <taxon>Agaricomycetes</taxon>
        <taxon>Agaricomycetidae</taxon>
        <taxon>Agaricales</taxon>
        <taxon>Agaricineae</taxon>
        <taxon>Hymenogastraceae</taxon>
        <taxon>Gymnopilus</taxon>
    </lineage>
</organism>
<protein>
    <submittedName>
        <fullName evidence="1">Uncharacterized protein</fullName>
    </submittedName>
</protein>
<dbReference type="InParanoid" id="A0A409VBE3"/>